<feature type="chain" id="PRO_5047174381" evidence="1">
    <location>
        <begin position="21"/>
        <end position="638"/>
    </location>
</feature>
<dbReference type="RefSeq" id="WP_234862922.1">
    <property type="nucleotide sequence ID" value="NZ_JAKEVZ010000020.1"/>
</dbReference>
<evidence type="ECO:0000259" key="3">
    <source>
        <dbReference type="Pfam" id="PF12969"/>
    </source>
</evidence>
<dbReference type="Gene3D" id="3.10.620.30">
    <property type="match status" value="1"/>
</dbReference>
<organism evidence="4 5">
    <name type="scientific">Mariniradius sediminis</name>
    <dbReference type="NCBI Taxonomy" id="2909237"/>
    <lineage>
        <taxon>Bacteria</taxon>
        <taxon>Pseudomonadati</taxon>
        <taxon>Bacteroidota</taxon>
        <taxon>Cytophagia</taxon>
        <taxon>Cytophagales</taxon>
        <taxon>Cyclobacteriaceae</taxon>
        <taxon>Mariniradius</taxon>
    </lineage>
</organism>
<feature type="signal peptide" evidence="1">
    <location>
        <begin position="1"/>
        <end position="20"/>
    </location>
</feature>
<evidence type="ECO:0000259" key="2">
    <source>
        <dbReference type="Pfam" id="PF01841"/>
    </source>
</evidence>
<keyword evidence="1" id="KW-0732">Signal</keyword>
<feature type="domain" description="Transglutaminase-like" evidence="2">
    <location>
        <begin position="276"/>
        <end position="379"/>
    </location>
</feature>
<gene>
    <name evidence="4" type="ORF">L0U89_18735</name>
</gene>
<evidence type="ECO:0000256" key="1">
    <source>
        <dbReference type="SAM" id="SignalP"/>
    </source>
</evidence>
<evidence type="ECO:0000313" key="5">
    <source>
        <dbReference type="Proteomes" id="UP001201449"/>
    </source>
</evidence>
<dbReference type="Proteomes" id="UP001201449">
    <property type="component" value="Unassembled WGS sequence"/>
</dbReference>
<dbReference type="Pfam" id="PF01841">
    <property type="entry name" value="Transglut_core"/>
    <property type="match status" value="1"/>
</dbReference>
<comment type="caution">
    <text evidence="4">The sequence shown here is derived from an EMBL/GenBank/DDBJ whole genome shotgun (WGS) entry which is preliminary data.</text>
</comment>
<dbReference type="Gene3D" id="2.60.120.1130">
    <property type="match status" value="1"/>
</dbReference>
<sequence>MFRLCSVFSLWLALGLVSVGNCQNFSISGIPQEYLGASAVIRESTQEVRVDKTGRFFQKNRTVVTIFKKDAEDLAVLAVDYNSLIKVKSISANAYDIVGKQIFKSKASDIKDYSNFSSFSVYEDTRVKLLDATRTEFPYTVELEYELEIGTLFYIPNWVPQATPKYPVMSTRGSYTFFPDNPIRFFAKNIEGEGTSSTTADGMTKVVWELANLPAYDPEPLVPVAESELKVLFAAPTYFDFDGFKGDLKSWENMGSWIYQLNKGKDVLTDATKQDVAKAISGLGTDQEKVRALYHYLQGKTRYVSIQLGLGGLMPFDALTVDKYGYGDCKALSNYMAALLKEAGIKSHYALIYGGEGKRLVVEDFPKSYFNHAILAVPMEKDTIWLECTSQSNPFGYLGNFTSDRQALLVTEAGGKLVRTPKYSHSQNAMTQKAIFKIEESGNAQGSLELEVRATQAENGGVIDVVRSSSDTKKKWIQQYFGLPSLEVVSYEFGLEDAPIPVVIVKSDLIVKNMAGKSGNRFFLQPNQLNVYSTNLPAAKDGRKGRFERKMGFVDVDEIVYAWPEGFEVENLPKEISIDSEFGVYRAEFLVEGNQLTYKRNFELRDGVYEASQYQPYRDFLSKVERSDKTKVVLKKSQ</sequence>
<dbReference type="EMBL" id="JAKEVZ010000020">
    <property type="protein sequence ID" value="MCF1753103.1"/>
    <property type="molecule type" value="Genomic_DNA"/>
</dbReference>
<protein>
    <submittedName>
        <fullName evidence="4">DUF3857 domain-containing transglutaminase family protein</fullName>
    </submittedName>
</protein>
<name>A0ABS9BYG6_9BACT</name>
<dbReference type="InterPro" id="IPR024618">
    <property type="entry name" value="DUF3857"/>
</dbReference>
<keyword evidence="5" id="KW-1185">Reference proteome</keyword>
<proteinExistence type="predicted"/>
<dbReference type="Gene3D" id="2.60.40.3140">
    <property type="match status" value="1"/>
</dbReference>
<dbReference type="InterPro" id="IPR002931">
    <property type="entry name" value="Transglutaminase-like"/>
</dbReference>
<dbReference type="InterPro" id="IPR038765">
    <property type="entry name" value="Papain-like_cys_pep_sf"/>
</dbReference>
<evidence type="ECO:0000313" key="4">
    <source>
        <dbReference type="EMBL" id="MCF1753103.1"/>
    </source>
</evidence>
<dbReference type="Pfam" id="PF12969">
    <property type="entry name" value="DUF3857"/>
    <property type="match status" value="1"/>
</dbReference>
<feature type="domain" description="DUF3857" evidence="3">
    <location>
        <begin position="58"/>
        <end position="216"/>
    </location>
</feature>
<dbReference type="SUPFAM" id="SSF54001">
    <property type="entry name" value="Cysteine proteinases"/>
    <property type="match status" value="1"/>
</dbReference>
<reference evidence="4 5" key="1">
    <citation type="submission" date="2022-01" db="EMBL/GenBank/DDBJ databases">
        <title>Mariniradius saccharolyticus sp. nov., isolated from sediment of a river.</title>
        <authorList>
            <person name="Liu H."/>
        </authorList>
    </citation>
    <scope>NUCLEOTIDE SEQUENCE [LARGE SCALE GENOMIC DNA]</scope>
    <source>
        <strain evidence="4 5">RY-2</strain>
    </source>
</reference>
<accession>A0ABS9BYG6</accession>